<evidence type="ECO:0000313" key="3">
    <source>
        <dbReference type="Proteomes" id="UP000324222"/>
    </source>
</evidence>
<name>A0A5B7K7J2_PORTR</name>
<dbReference type="AlphaFoldDB" id="A0A5B7K7J2"/>
<organism evidence="2 3">
    <name type="scientific">Portunus trituberculatus</name>
    <name type="common">Swimming crab</name>
    <name type="synonym">Neptunus trituberculatus</name>
    <dbReference type="NCBI Taxonomy" id="210409"/>
    <lineage>
        <taxon>Eukaryota</taxon>
        <taxon>Metazoa</taxon>
        <taxon>Ecdysozoa</taxon>
        <taxon>Arthropoda</taxon>
        <taxon>Crustacea</taxon>
        <taxon>Multicrustacea</taxon>
        <taxon>Malacostraca</taxon>
        <taxon>Eumalacostraca</taxon>
        <taxon>Eucarida</taxon>
        <taxon>Decapoda</taxon>
        <taxon>Pleocyemata</taxon>
        <taxon>Brachyura</taxon>
        <taxon>Eubrachyura</taxon>
        <taxon>Portunoidea</taxon>
        <taxon>Portunidae</taxon>
        <taxon>Portuninae</taxon>
        <taxon>Portunus</taxon>
    </lineage>
</organism>
<accession>A0A5B7K7J2</accession>
<feature type="compositionally biased region" description="Basic residues" evidence="1">
    <location>
        <begin position="118"/>
        <end position="134"/>
    </location>
</feature>
<dbReference type="EMBL" id="VSRR010141609">
    <property type="protein sequence ID" value="MPD04553.1"/>
    <property type="molecule type" value="Genomic_DNA"/>
</dbReference>
<evidence type="ECO:0000313" key="2">
    <source>
        <dbReference type="EMBL" id="MPD04553.1"/>
    </source>
</evidence>
<sequence length="134" mass="15195">MCSHALPAPMNLSLLIWIYKHTQTSFPSTSPVLYPSFTCSSPFPFPVHLAKQHLFASSPVQYLEGSPVFNYKTTPSSSSSSSFFQVRLRVALPETLWEHSRGTPSLHTRFQDTEGRRGGTRHSYHHHDHHHPAQ</sequence>
<comment type="caution">
    <text evidence="2">The sequence shown here is derived from an EMBL/GenBank/DDBJ whole genome shotgun (WGS) entry which is preliminary data.</text>
</comment>
<reference evidence="2 3" key="1">
    <citation type="submission" date="2019-05" db="EMBL/GenBank/DDBJ databases">
        <title>Another draft genome of Portunus trituberculatus and its Hox gene families provides insights of decapod evolution.</title>
        <authorList>
            <person name="Jeong J.-H."/>
            <person name="Song I."/>
            <person name="Kim S."/>
            <person name="Choi T."/>
            <person name="Kim D."/>
            <person name="Ryu S."/>
            <person name="Kim W."/>
        </authorList>
    </citation>
    <scope>NUCLEOTIDE SEQUENCE [LARGE SCALE GENOMIC DNA]</scope>
    <source>
        <tissue evidence="2">Muscle</tissue>
    </source>
</reference>
<proteinExistence type="predicted"/>
<keyword evidence="3" id="KW-1185">Reference proteome</keyword>
<dbReference type="Proteomes" id="UP000324222">
    <property type="component" value="Unassembled WGS sequence"/>
</dbReference>
<gene>
    <name evidence="2" type="ORF">E2C01_100247</name>
</gene>
<evidence type="ECO:0000256" key="1">
    <source>
        <dbReference type="SAM" id="MobiDB-lite"/>
    </source>
</evidence>
<protein>
    <submittedName>
        <fullName evidence="2">Uncharacterized protein</fullName>
    </submittedName>
</protein>
<feature type="region of interest" description="Disordered" evidence="1">
    <location>
        <begin position="103"/>
        <end position="134"/>
    </location>
</feature>